<feature type="compositionally biased region" description="Low complexity" evidence="1">
    <location>
        <begin position="755"/>
        <end position="764"/>
    </location>
</feature>
<feature type="compositionally biased region" description="Basic and acidic residues" evidence="1">
    <location>
        <begin position="776"/>
        <end position="787"/>
    </location>
</feature>
<feature type="compositionally biased region" description="Basic residues" evidence="1">
    <location>
        <begin position="67"/>
        <end position="76"/>
    </location>
</feature>
<sequence>MARLLRSAGPPPPSPKEASETPVGIVAKGPGWVKVAYVTKNNEGMTAPPGETPEPTQPGEDPVPKTKPNKKGRTKKGQTDTETKKTSKSPVPPEDNANDSDDSEIPANIKPTTSAPNSPGSADTSSPPRFRDEGTEDETLEERFRSPLDSFTSIPLDSDGQPISPSFSEVMARKKLEARRLRDLSDQSASDFSPTHSPPTSPIPHIASRSTRTPSPQHPTEHEQGGNVLHDDEQDVLKDATEGAESLLSIKLLGGRPGSEEIAVFKSIGTRFRDEITNKANQYGRTFETAMQLADVRHPRTVNNRQNSWNNFLAVQRHDFPQLYNSFKNHTEWVAEMSLQYNDTLRHMDSDAERQQWKDELLARYMTLSEAAVQAQRDKGMGKKHVAAIAKDAQELLSPSMVLPTPTTMTNVTGWSSTARSLIQSDRKTLGSSLTSQPMLTGPIQRSADESIYLRLNWRGPVGESTTDKVRRQTALVFREQLRALGIQTEKFWWVNWPAKAREHHLCLVNYPVAITALGPQFVMRKRSKKKANGQSDETNLHKAKRRGQTKTSTENADDEESSDEDDTGESNPKMDSQQDLKTIWEAIAPYENAETVQQCEALNAPLIRKWNDKEEQAWQAGGAARDEIPVLIDMDGKTLVYANDHLTQKEVRKTRLDEATHNTAKASADARKPKKIAAKPKPKPKPATTQASSSNTEKTTVKKTPGHENWAFKGDPVVVRRDIGSVQNPLPAPAAGSQHKRKYVETEEDTSDDSATPKPSATAGPPPPAKKRRLKEGEVIDLRSPDNKPATVGTQHATRTPTPSPANTTPPVGLPASSQPTKEEIHEFVSSFVSDFVFDGGPEKVADDIMKVFKNPTKATKDLEYSEKQMAALRYIVAKMSDRDPIFMKTLVGRYMQNLVLERAEVPPSTLEWLKHQSPPSSVVCLGPSWTYPKTDISIWDILRRSKDELEGSQDTYLPGLHKGWPQDVSKVRLSTIPKDDTRLSSTWEVAGLSWDGD</sequence>
<feature type="compositionally biased region" description="Polar residues" evidence="1">
    <location>
        <begin position="689"/>
        <end position="699"/>
    </location>
</feature>
<feature type="compositionally biased region" description="Low complexity" evidence="1">
    <location>
        <begin position="799"/>
        <end position="812"/>
    </location>
</feature>
<proteinExistence type="predicted"/>
<feature type="region of interest" description="Disordered" evidence="1">
    <location>
        <begin position="1"/>
        <end position="229"/>
    </location>
</feature>
<accession>A0A164SR79</accession>
<evidence type="ECO:0000256" key="1">
    <source>
        <dbReference type="SAM" id="MobiDB-lite"/>
    </source>
</evidence>
<feature type="compositionally biased region" description="Acidic residues" evidence="1">
    <location>
        <begin position="556"/>
        <end position="569"/>
    </location>
</feature>
<feature type="compositionally biased region" description="Basic and acidic residues" evidence="1">
    <location>
        <begin position="171"/>
        <end position="185"/>
    </location>
</feature>
<dbReference type="AlphaFoldDB" id="A0A164SR79"/>
<feature type="region of interest" description="Disordered" evidence="1">
    <location>
        <begin position="526"/>
        <end position="578"/>
    </location>
</feature>
<evidence type="ECO:0000313" key="2">
    <source>
        <dbReference type="EMBL" id="KZS91722.1"/>
    </source>
</evidence>
<name>A0A164SR79_9AGAM</name>
<organism evidence="2 3">
    <name type="scientific">Sistotremastrum niveocremeum HHB9708</name>
    <dbReference type="NCBI Taxonomy" id="1314777"/>
    <lineage>
        <taxon>Eukaryota</taxon>
        <taxon>Fungi</taxon>
        <taxon>Dikarya</taxon>
        <taxon>Basidiomycota</taxon>
        <taxon>Agaricomycotina</taxon>
        <taxon>Agaricomycetes</taxon>
        <taxon>Sistotremastrales</taxon>
        <taxon>Sistotremastraceae</taxon>
        <taxon>Sertulicium</taxon>
        <taxon>Sertulicium niveocremeum</taxon>
    </lineage>
</organism>
<feature type="region of interest" description="Disordered" evidence="1">
    <location>
        <begin position="653"/>
        <end position="819"/>
    </location>
</feature>
<feature type="compositionally biased region" description="Polar residues" evidence="1">
    <location>
        <begin position="149"/>
        <end position="167"/>
    </location>
</feature>
<gene>
    <name evidence="2" type="ORF">SISNIDRAFT_467328</name>
</gene>
<reference evidence="2 3" key="1">
    <citation type="journal article" date="2016" name="Mol. Biol. Evol.">
        <title>Comparative Genomics of Early-Diverging Mushroom-Forming Fungi Provides Insights into the Origins of Lignocellulose Decay Capabilities.</title>
        <authorList>
            <person name="Nagy L.G."/>
            <person name="Riley R."/>
            <person name="Tritt A."/>
            <person name="Adam C."/>
            <person name="Daum C."/>
            <person name="Floudas D."/>
            <person name="Sun H."/>
            <person name="Yadav J.S."/>
            <person name="Pangilinan J."/>
            <person name="Larsson K.H."/>
            <person name="Matsuura K."/>
            <person name="Barry K."/>
            <person name="Labutti K."/>
            <person name="Kuo R."/>
            <person name="Ohm R.A."/>
            <person name="Bhattacharya S.S."/>
            <person name="Shirouzu T."/>
            <person name="Yoshinaga Y."/>
            <person name="Martin F.M."/>
            <person name="Grigoriev I.V."/>
            <person name="Hibbett D.S."/>
        </authorList>
    </citation>
    <scope>NUCLEOTIDE SEQUENCE [LARGE SCALE GENOMIC DNA]</scope>
    <source>
        <strain evidence="2 3">HHB9708</strain>
    </source>
</reference>
<feature type="compositionally biased region" description="Basic residues" evidence="1">
    <location>
        <begin position="673"/>
        <end position="685"/>
    </location>
</feature>
<dbReference type="EMBL" id="KV419413">
    <property type="protein sequence ID" value="KZS91722.1"/>
    <property type="molecule type" value="Genomic_DNA"/>
</dbReference>
<feature type="compositionally biased region" description="Basic and acidic residues" evidence="1">
    <location>
        <begin position="219"/>
        <end position="229"/>
    </location>
</feature>
<feature type="compositionally biased region" description="Polar residues" evidence="1">
    <location>
        <begin position="110"/>
        <end position="127"/>
    </location>
</feature>
<protein>
    <submittedName>
        <fullName evidence="2">Uncharacterized protein</fullName>
    </submittedName>
</protein>
<dbReference type="Proteomes" id="UP000076722">
    <property type="component" value="Unassembled WGS sequence"/>
</dbReference>
<keyword evidence="3" id="KW-1185">Reference proteome</keyword>
<evidence type="ECO:0000313" key="3">
    <source>
        <dbReference type="Proteomes" id="UP000076722"/>
    </source>
</evidence>